<evidence type="ECO:0000313" key="6">
    <source>
        <dbReference type="Proteomes" id="UP000789595"/>
    </source>
</evidence>
<dbReference type="SUPFAM" id="SSF51430">
    <property type="entry name" value="NAD(P)-linked oxidoreductase"/>
    <property type="match status" value="1"/>
</dbReference>
<keyword evidence="2" id="KW-0521">NADP</keyword>
<evidence type="ECO:0000313" key="5">
    <source>
        <dbReference type="EMBL" id="CAH0375761.1"/>
    </source>
</evidence>
<dbReference type="GO" id="GO:0016616">
    <property type="term" value="F:oxidoreductase activity, acting on the CH-OH group of donors, NAD or NADP as acceptor"/>
    <property type="evidence" value="ECO:0007669"/>
    <property type="project" value="UniProtKB-ARBA"/>
</dbReference>
<protein>
    <recommendedName>
        <fullName evidence="4">NADP-dependent oxidoreductase domain-containing protein</fullName>
    </recommendedName>
</protein>
<dbReference type="PANTHER" id="PTHR43827:SF3">
    <property type="entry name" value="NADP-DEPENDENT OXIDOREDUCTASE DOMAIN-CONTAINING PROTEIN"/>
    <property type="match status" value="1"/>
</dbReference>
<sequence>MGAGASQGFVEAADDKEMEMPDAPEHLKALASRLSAAHGVAEAIICQGLVVLEPCVQRRLNRRITKPLDLACLRAFKAEMEGQDVAPDVQAALDALPAGIGDKVVALLDSLHLCGGYLPRIGLGSGGLYKHFEEGARPHEHAYDQGCRMWDCSDPCPSMPPFSGLYDRARMAEQMATKDLSDFVLICHPDPWSMGVEPGNVRRSLAKQQELLAPMAREGEPLVDVYAPFGASRLDGWSPDENVPFDEVWRECEELHREGKVRALGVCNMSAPQLERLLEFCEIRPAVYETESHIMHQRQDLVDLCRREKIAMLAHTPLGQGTVLDSALLAHDTLSPAQAALRQNLDRGVSVLPGAEKLSEIDEDQATPLGPPVARIPPPAAFVALSVAAVNSKFKAMIAPTADLVRRDDGHWYVLSAADDKGCVRKEVIAQNSATIEQIRPIIAALPRKETAAARRRVICEELAKLGDDRKLGSMKVIPATVFAAQDKIPRRSCKDEGPTPQLDASDLPEGARLIFFSQRWLTLSHPDDDKGTKRTAIVDAAEAYAKQADVELEQIYIWFDLACIEQDDLAELVRGVNSLGLYITACDAFVSIDHPEYWSRAWCLMEQEFARCAGVPRFVISSDGILVPTSHEVTDPRDGNLTVENDRGAIDVLCLVAHDLRSRLYLSGISQWSTEGQLAEAIGNRVFQGAEEGVRSNIIKT</sequence>
<evidence type="ECO:0000256" key="1">
    <source>
        <dbReference type="ARBA" id="ARBA00007905"/>
    </source>
</evidence>
<dbReference type="AlphaFoldDB" id="A0A8J2X5D3"/>
<evidence type="ECO:0000256" key="2">
    <source>
        <dbReference type="ARBA" id="ARBA00022857"/>
    </source>
</evidence>
<proteinExistence type="inferred from homology"/>
<comment type="similarity">
    <text evidence="1">Belongs to the aldo/keto reductase family.</text>
</comment>
<organism evidence="5 6">
    <name type="scientific">Pelagomonas calceolata</name>
    <dbReference type="NCBI Taxonomy" id="35677"/>
    <lineage>
        <taxon>Eukaryota</taxon>
        <taxon>Sar</taxon>
        <taxon>Stramenopiles</taxon>
        <taxon>Ochrophyta</taxon>
        <taxon>Pelagophyceae</taxon>
        <taxon>Pelagomonadales</taxon>
        <taxon>Pelagomonadaceae</taxon>
        <taxon>Pelagomonas</taxon>
    </lineage>
</organism>
<accession>A0A8J2X5D3</accession>
<dbReference type="InterPro" id="IPR020471">
    <property type="entry name" value="AKR"/>
</dbReference>
<dbReference type="PANTHER" id="PTHR43827">
    <property type="entry name" value="2,5-DIKETO-D-GLUCONIC ACID REDUCTASE"/>
    <property type="match status" value="1"/>
</dbReference>
<comment type="caution">
    <text evidence="5">The sequence shown here is derived from an EMBL/GenBank/DDBJ whole genome shotgun (WGS) entry which is preliminary data.</text>
</comment>
<evidence type="ECO:0000259" key="4">
    <source>
        <dbReference type="Pfam" id="PF00248"/>
    </source>
</evidence>
<keyword evidence="3" id="KW-0560">Oxidoreductase</keyword>
<dbReference type="PRINTS" id="PR00069">
    <property type="entry name" value="ALDKETRDTASE"/>
</dbReference>
<dbReference type="EMBL" id="CAKKNE010000005">
    <property type="protein sequence ID" value="CAH0375761.1"/>
    <property type="molecule type" value="Genomic_DNA"/>
</dbReference>
<dbReference type="Pfam" id="PF00248">
    <property type="entry name" value="Aldo_ket_red"/>
    <property type="match status" value="1"/>
</dbReference>
<dbReference type="Gene3D" id="3.20.20.100">
    <property type="entry name" value="NADP-dependent oxidoreductase domain"/>
    <property type="match status" value="1"/>
</dbReference>
<gene>
    <name evidence="5" type="ORF">PECAL_5P03040</name>
</gene>
<dbReference type="Proteomes" id="UP000789595">
    <property type="component" value="Unassembled WGS sequence"/>
</dbReference>
<dbReference type="OrthoDB" id="416253at2759"/>
<dbReference type="InterPro" id="IPR023210">
    <property type="entry name" value="NADP_OxRdtase_dom"/>
</dbReference>
<evidence type="ECO:0000256" key="3">
    <source>
        <dbReference type="ARBA" id="ARBA00023002"/>
    </source>
</evidence>
<dbReference type="InterPro" id="IPR036812">
    <property type="entry name" value="NAD(P)_OxRdtase_dom_sf"/>
</dbReference>
<name>A0A8J2X5D3_9STRA</name>
<keyword evidence="6" id="KW-1185">Reference proteome</keyword>
<feature type="domain" description="NADP-dependent oxidoreductase" evidence="4">
    <location>
        <begin position="239"/>
        <end position="323"/>
    </location>
</feature>
<reference evidence="5" key="1">
    <citation type="submission" date="2021-11" db="EMBL/GenBank/DDBJ databases">
        <authorList>
            <consortium name="Genoscope - CEA"/>
            <person name="William W."/>
        </authorList>
    </citation>
    <scope>NUCLEOTIDE SEQUENCE</scope>
</reference>